<organism evidence="1">
    <name type="scientific">uncultured Desulfobacterium sp</name>
    <dbReference type="NCBI Taxonomy" id="201089"/>
    <lineage>
        <taxon>Bacteria</taxon>
        <taxon>Pseudomonadati</taxon>
        <taxon>Thermodesulfobacteriota</taxon>
        <taxon>Desulfobacteria</taxon>
        <taxon>Desulfobacterales</taxon>
        <taxon>Desulfobacteriaceae</taxon>
        <taxon>Desulfobacterium</taxon>
        <taxon>environmental samples</taxon>
    </lineage>
</organism>
<gene>
    <name evidence="3" type="ORF">N47_D31960</name>
    <name evidence="1" type="ORF">N47_J00050</name>
    <name evidence="2" type="ORF">N47_J00170</name>
</gene>
<dbReference type="AlphaFoldDB" id="E1YEN0"/>
<reference evidence="1" key="1">
    <citation type="journal article" date="2011" name="Environ. Microbiol.">
        <title>Genomic insights into the metabolic potential of the polycyclic aromatic hydrocarbon degrading sulfate-reducing Deltaproteobacterium N47.</title>
        <authorList>
            <person name="Bergmann F."/>
            <person name="Selesi D."/>
            <person name="Weinmaier T."/>
            <person name="Tischler P."/>
            <person name="Rattei T."/>
            <person name="Meckenstock R.U."/>
        </authorList>
    </citation>
    <scope>NUCLEOTIDE SEQUENCE</scope>
</reference>
<dbReference type="EMBL" id="FR695872">
    <property type="protein sequence ID" value="CBX29024.1"/>
    <property type="molecule type" value="Genomic_DNA"/>
</dbReference>
<sequence length="149" mass="17372">MADKQIKKKNYRELFREIDMMCGEVNNSDSTVEKESENTSRMQLVLKEQEEKERAKRKQQYAQILSSHLVDIEIQPFESPQDKASLTVRSGTGCFREVVEIEECFALIEFLMGHNFAALSSGKVRRDKDPRENEDRIFTWFIFAKANKG</sequence>
<dbReference type="EMBL" id="FR695874">
    <property type="protein sequence ID" value="CBX30387.1"/>
    <property type="molecule type" value="Genomic_DNA"/>
</dbReference>
<proteinExistence type="predicted"/>
<dbReference type="EMBL" id="FR695872">
    <property type="protein sequence ID" value="CBX29036.1"/>
    <property type="molecule type" value="Genomic_DNA"/>
</dbReference>
<evidence type="ECO:0000313" key="2">
    <source>
        <dbReference type="EMBL" id="CBX29036.1"/>
    </source>
</evidence>
<protein>
    <submittedName>
        <fullName evidence="1">Uncharacterized protein</fullName>
    </submittedName>
</protein>
<accession>E1YEN0</accession>
<name>E1YEN0_9BACT</name>
<evidence type="ECO:0000313" key="3">
    <source>
        <dbReference type="EMBL" id="CBX30387.1"/>
    </source>
</evidence>
<evidence type="ECO:0000313" key="1">
    <source>
        <dbReference type="EMBL" id="CBX29024.1"/>
    </source>
</evidence>